<dbReference type="GO" id="GO:0043565">
    <property type="term" value="F:sequence-specific DNA binding"/>
    <property type="evidence" value="ECO:0007669"/>
    <property type="project" value="InterPro"/>
</dbReference>
<dbReference type="CDD" id="cd00202">
    <property type="entry name" value="ZnF_GATA"/>
    <property type="match status" value="1"/>
</dbReference>
<evidence type="ECO:0000259" key="1">
    <source>
        <dbReference type="PROSITE" id="PS00344"/>
    </source>
</evidence>
<dbReference type="SMART" id="SM00401">
    <property type="entry name" value="ZnF_GATA"/>
    <property type="match status" value="1"/>
</dbReference>
<proteinExistence type="predicted"/>
<dbReference type="Proteomes" id="UP001061958">
    <property type="component" value="Unassembled WGS sequence"/>
</dbReference>
<keyword evidence="3" id="KW-1185">Reference proteome</keyword>
<dbReference type="SUPFAM" id="SSF57716">
    <property type="entry name" value="Glucocorticoid receptor-like (DNA-binding domain)"/>
    <property type="match status" value="1"/>
</dbReference>
<reference evidence="2" key="2">
    <citation type="submission" date="2022-01" db="EMBL/GenBank/DDBJ databases">
        <authorList>
            <person name="Hirooka S."/>
            <person name="Miyagishima S.Y."/>
        </authorList>
    </citation>
    <scope>NUCLEOTIDE SEQUENCE</scope>
    <source>
        <strain evidence="2">NBRC 102759</strain>
    </source>
</reference>
<protein>
    <recommendedName>
        <fullName evidence="1">GATA-type domain-containing protein</fullName>
    </recommendedName>
</protein>
<gene>
    <name evidence="2" type="ORF">GpartN1_g1345.t1</name>
</gene>
<comment type="caution">
    <text evidence="2">The sequence shown here is derived from an EMBL/GenBank/DDBJ whole genome shotgun (WGS) entry which is preliminary data.</text>
</comment>
<organism evidence="2 3">
    <name type="scientific">Galdieria partita</name>
    <dbReference type="NCBI Taxonomy" id="83374"/>
    <lineage>
        <taxon>Eukaryota</taxon>
        <taxon>Rhodophyta</taxon>
        <taxon>Bangiophyceae</taxon>
        <taxon>Galdieriales</taxon>
        <taxon>Galdieriaceae</taxon>
        <taxon>Galdieria</taxon>
    </lineage>
</organism>
<dbReference type="Pfam" id="PF00320">
    <property type="entry name" value="GATA"/>
    <property type="match status" value="1"/>
</dbReference>
<dbReference type="Gene3D" id="3.30.50.10">
    <property type="entry name" value="Erythroid Transcription Factor GATA-1, subunit A"/>
    <property type="match status" value="1"/>
</dbReference>
<dbReference type="InterPro" id="IPR013088">
    <property type="entry name" value="Znf_NHR/GATA"/>
</dbReference>
<accession>A0A9C7PSB0</accession>
<dbReference type="PANTHER" id="PTHR46125:SF23">
    <property type="entry name" value="OS11G0572901 PROTEIN"/>
    <property type="match status" value="1"/>
</dbReference>
<evidence type="ECO:0000313" key="3">
    <source>
        <dbReference type="Proteomes" id="UP001061958"/>
    </source>
</evidence>
<dbReference type="GO" id="GO:0008270">
    <property type="term" value="F:zinc ion binding"/>
    <property type="evidence" value="ECO:0007669"/>
    <property type="project" value="InterPro"/>
</dbReference>
<name>A0A9C7PSB0_9RHOD</name>
<dbReference type="PANTHER" id="PTHR46125">
    <property type="entry name" value="GATA TRANSCRIPTION FACTOR 28"/>
    <property type="match status" value="1"/>
</dbReference>
<dbReference type="InterPro" id="IPR045280">
    <property type="entry name" value="TIFY-like"/>
</dbReference>
<dbReference type="OrthoDB" id="2162994at2759"/>
<dbReference type="EMBL" id="BQMJ01000009">
    <property type="protein sequence ID" value="GJQ09554.1"/>
    <property type="molecule type" value="Genomic_DNA"/>
</dbReference>
<feature type="domain" description="GATA-type" evidence="1">
    <location>
        <begin position="195"/>
        <end position="222"/>
    </location>
</feature>
<dbReference type="InterPro" id="IPR000679">
    <property type="entry name" value="Znf_GATA"/>
</dbReference>
<dbReference type="PROSITE" id="PS00344">
    <property type="entry name" value="GATA_ZN_FINGER_1"/>
    <property type="match status" value="1"/>
</dbReference>
<dbReference type="GO" id="GO:0006355">
    <property type="term" value="P:regulation of DNA-templated transcription"/>
    <property type="evidence" value="ECO:0007669"/>
    <property type="project" value="InterPro"/>
</dbReference>
<dbReference type="AlphaFoldDB" id="A0A9C7PSB0"/>
<evidence type="ECO:0000313" key="2">
    <source>
        <dbReference type="EMBL" id="GJQ09554.1"/>
    </source>
</evidence>
<reference evidence="2" key="1">
    <citation type="journal article" date="2022" name="Proc. Natl. Acad. Sci. U.S.A.">
        <title>Life cycle and functional genomics of the unicellular red alga Galdieria for elucidating algal and plant evolution and industrial use.</title>
        <authorList>
            <person name="Hirooka S."/>
            <person name="Itabashi T."/>
            <person name="Ichinose T.M."/>
            <person name="Onuma R."/>
            <person name="Fujiwara T."/>
            <person name="Yamashita S."/>
            <person name="Jong L.W."/>
            <person name="Tomita R."/>
            <person name="Iwane A.H."/>
            <person name="Miyagishima S.Y."/>
        </authorList>
    </citation>
    <scope>NUCLEOTIDE SEQUENCE</scope>
    <source>
        <strain evidence="2">NBRC 102759</strain>
    </source>
</reference>
<sequence length="232" mass="26287">MDRDAFGSNISGATLCKLEKFLENEPEGFPEFPQDTKDEDEEETALLTPIVSILGEVRQSAKNVCQLAVEWRYLHPETKQKITLENEDYVRGLVPEVYAAYLLKRRKPVLEAEAVWNTLPSQDEISDKEEVVEDRAIEDFEDMGDTTSILEADSSCLESEESSYSPSEVSHSRRVYMKRSSLKVSMKNKECLDHCTHCGKSKEETPMMRKGPSGKTELCNACGLRFAKYGKL</sequence>